<dbReference type="SUPFAM" id="SSF56281">
    <property type="entry name" value="Metallo-hydrolase/oxidoreductase"/>
    <property type="match status" value="1"/>
</dbReference>
<feature type="domain" description="Metallo-beta-lactamase" evidence="2">
    <location>
        <begin position="46"/>
        <end position="219"/>
    </location>
</feature>
<evidence type="ECO:0000256" key="1">
    <source>
        <dbReference type="ARBA" id="ARBA00005250"/>
    </source>
</evidence>
<dbReference type="SMART" id="SM00849">
    <property type="entry name" value="Lactamase_B"/>
    <property type="match status" value="1"/>
</dbReference>
<dbReference type="InterPro" id="IPR050855">
    <property type="entry name" value="NDM-1-like"/>
</dbReference>
<accession>A0A4R2C0R0</accession>
<dbReference type="Pfam" id="PF00753">
    <property type="entry name" value="Lactamase_B"/>
    <property type="match status" value="1"/>
</dbReference>
<organism evidence="3 4">
    <name type="scientific">Sinorhizobium americanum</name>
    <dbReference type="NCBI Taxonomy" id="194963"/>
    <lineage>
        <taxon>Bacteria</taxon>
        <taxon>Pseudomonadati</taxon>
        <taxon>Pseudomonadota</taxon>
        <taxon>Alphaproteobacteria</taxon>
        <taxon>Hyphomicrobiales</taxon>
        <taxon>Rhizobiaceae</taxon>
        <taxon>Sinorhizobium/Ensifer group</taxon>
        <taxon>Sinorhizobium</taxon>
    </lineage>
</organism>
<evidence type="ECO:0000259" key="2">
    <source>
        <dbReference type="SMART" id="SM00849"/>
    </source>
</evidence>
<protein>
    <submittedName>
        <fullName evidence="3">Glyoxylase-like metal-dependent hydrolase (Beta-lactamase superfamily II)</fullName>
    </submittedName>
</protein>
<reference evidence="3 4" key="1">
    <citation type="submission" date="2019-03" db="EMBL/GenBank/DDBJ databases">
        <title>Genomic Encyclopedia of Type Strains, Phase IV (KMG-V): Genome sequencing to study the core and pangenomes of soil and plant-associated prokaryotes.</title>
        <authorList>
            <person name="Whitman W."/>
        </authorList>
    </citation>
    <scope>NUCLEOTIDE SEQUENCE [LARGE SCALE GENOMIC DNA]</scope>
    <source>
        <strain evidence="3 4">23C40</strain>
    </source>
</reference>
<sequence length="290" mass="32296">MSDLTSTLRTLEPHPGVFAYYDGRIEGRRLHGAEPNWLDDGAYELGVASYAVFDAGEALVYDTHISLAHAQAVRRHLEELGAKTIRVALSHWHNDHVAGNAVFADCEIIALKLTADLLHANREQLTTRVPPISPLVMPNRLFEARLDLEVGRRRVELHHFDIHSADGTILWLPDDNILVAGDTLEDTVTYVSEAENTAKHIRELARLATWPIDRILPNHGDPDRIAAGGYGASLVDANRRYLEQLMHAIKQGRTDIASLKGFIAEPAQSASVCKTSTFRRDRCARYATTR</sequence>
<dbReference type="PANTHER" id="PTHR42951">
    <property type="entry name" value="METALLO-BETA-LACTAMASE DOMAIN-CONTAINING"/>
    <property type="match status" value="1"/>
</dbReference>
<dbReference type="InterPro" id="IPR036866">
    <property type="entry name" value="RibonucZ/Hydroxyglut_hydro"/>
</dbReference>
<evidence type="ECO:0000313" key="4">
    <source>
        <dbReference type="Proteomes" id="UP000295043"/>
    </source>
</evidence>
<comment type="caution">
    <text evidence="3">The sequence shown here is derived from an EMBL/GenBank/DDBJ whole genome shotgun (WGS) entry which is preliminary data.</text>
</comment>
<dbReference type="Proteomes" id="UP000295043">
    <property type="component" value="Unassembled WGS sequence"/>
</dbReference>
<gene>
    <name evidence="3" type="ORF">EV184_102237</name>
</gene>
<dbReference type="EMBL" id="SLVU01000002">
    <property type="protein sequence ID" value="TCN33928.1"/>
    <property type="molecule type" value="Genomic_DNA"/>
</dbReference>
<dbReference type="InterPro" id="IPR001279">
    <property type="entry name" value="Metallo-B-lactamas"/>
</dbReference>
<dbReference type="GO" id="GO:0016787">
    <property type="term" value="F:hydrolase activity"/>
    <property type="evidence" value="ECO:0007669"/>
    <property type="project" value="UniProtKB-KW"/>
</dbReference>
<comment type="similarity">
    <text evidence="1">Belongs to the metallo-beta-lactamase superfamily. Class-B beta-lactamase family.</text>
</comment>
<name>A0A4R2C0R0_9HYPH</name>
<dbReference type="PANTHER" id="PTHR42951:SF4">
    <property type="entry name" value="ACYL-COENZYME A THIOESTERASE MBLAC2"/>
    <property type="match status" value="1"/>
</dbReference>
<dbReference type="GO" id="GO:0017001">
    <property type="term" value="P:antibiotic catabolic process"/>
    <property type="evidence" value="ECO:0007669"/>
    <property type="project" value="UniProtKB-ARBA"/>
</dbReference>
<evidence type="ECO:0000313" key="3">
    <source>
        <dbReference type="EMBL" id="TCN33928.1"/>
    </source>
</evidence>
<proteinExistence type="inferred from homology"/>
<dbReference type="RefSeq" id="WP_132073075.1">
    <property type="nucleotide sequence ID" value="NZ_SLVU01000002.1"/>
</dbReference>
<dbReference type="AlphaFoldDB" id="A0A4R2C0R0"/>
<keyword evidence="3" id="KW-0378">Hydrolase</keyword>
<dbReference type="Gene3D" id="3.60.15.10">
    <property type="entry name" value="Ribonuclease Z/Hydroxyacylglutathione hydrolase-like"/>
    <property type="match status" value="1"/>
</dbReference>